<evidence type="ECO:0000256" key="10">
    <source>
        <dbReference type="ARBA" id="ARBA00093448"/>
    </source>
</evidence>
<dbReference type="RefSeq" id="WP_224315668.1">
    <property type="nucleotide sequence ID" value="NZ_JAIRBM010000024.1"/>
</dbReference>
<dbReference type="EMBL" id="JAIRBM010000024">
    <property type="protein sequence ID" value="MBZ6078916.1"/>
    <property type="molecule type" value="Genomic_DNA"/>
</dbReference>
<proteinExistence type="inferred from homology"/>
<dbReference type="InterPro" id="IPR009045">
    <property type="entry name" value="Zn_M74/Hedgehog-like"/>
</dbReference>
<keyword evidence="3" id="KW-0645">Protease</keyword>
<dbReference type="PANTHER" id="PTHR37425">
    <property type="match status" value="1"/>
</dbReference>
<evidence type="ECO:0000256" key="1">
    <source>
        <dbReference type="ARBA" id="ARBA00001947"/>
    </source>
</evidence>
<keyword evidence="14" id="KW-1185">Reference proteome</keyword>
<sequence>MIQMTRRAALVGLGCALTSSQAWAEPDQAELRLRRPATGEFLVIRNWPLTEVDHLRASLLLRDVKDAGEAVWVDPLLIETLARINVLADRLIGSATITITSGYRTIRHNSAVEGAAQNSFHTRGQAADYQIAGITAPACAQLAAMVGAGGIGLYDSFNHVDTGPDRTWDQQSRRIR</sequence>
<feature type="signal peptide" evidence="12">
    <location>
        <begin position="1"/>
        <end position="24"/>
    </location>
</feature>
<accession>A0ABS7VUU3</accession>
<comment type="caution">
    <text evidence="13">The sequence shown here is derived from an EMBL/GenBank/DDBJ whole genome shotgun (WGS) entry which is preliminary data.</text>
</comment>
<comment type="pathway">
    <text evidence="2">Cell wall biogenesis; cell wall polysaccharide biosynthesis.</text>
</comment>
<dbReference type="Proteomes" id="UP000704176">
    <property type="component" value="Unassembled WGS sequence"/>
</dbReference>
<evidence type="ECO:0000313" key="14">
    <source>
        <dbReference type="Proteomes" id="UP000704176"/>
    </source>
</evidence>
<evidence type="ECO:0000256" key="8">
    <source>
        <dbReference type="ARBA" id="ARBA00023049"/>
    </source>
</evidence>
<organism evidence="13 14">
    <name type="scientific">Microvirga puerhi</name>
    <dbReference type="NCBI Taxonomy" id="2876078"/>
    <lineage>
        <taxon>Bacteria</taxon>
        <taxon>Pseudomonadati</taxon>
        <taxon>Pseudomonadota</taxon>
        <taxon>Alphaproteobacteria</taxon>
        <taxon>Hyphomicrobiales</taxon>
        <taxon>Methylobacteriaceae</taxon>
        <taxon>Microvirga</taxon>
    </lineage>
</organism>
<reference evidence="13 14" key="1">
    <citation type="submission" date="2021-09" db="EMBL/GenBank/DDBJ databases">
        <title>The complete genome sequence of a new microorganism.</title>
        <authorList>
            <person name="Zi Z."/>
        </authorList>
    </citation>
    <scope>NUCLEOTIDE SEQUENCE [LARGE SCALE GENOMIC DNA]</scope>
    <source>
        <strain evidence="13 14">WGZ8</strain>
    </source>
</reference>
<keyword evidence="5 12" id="KW-0732">Signal</keyword>
<name>A0ABS7VUU3_9HYPH</name>
<evidence type="ECO:0000256" key="6">
    <source>
        <dbReference type="ARBA" id="ARBA00022801"/>
    </source>
</evidence>
<dbReference type="Gene3D" id="3.30.1380.10">
    <property type="match status" value="1"/>
</dbReference>
<evidence type="ECO:0000256" key="7">
    <source>
        <dbReference type="ARBA" id="ARBA00022833"/>
    </source>
</evidence>
<evidence type="ECO:0000256" key="3">
    <source>
        <dbReference type="ARBA" id="ARBA00022670"/>
    </source>
</evidence>
<keyword evidence="8" id="KW-0482">Metalloprotease</keyword>
<keyword evidence="4" id="KW-0479">Metal-binding</keyword>
<keyword evidence="6" id="KW-0378">Hydrolase</keyword>
<evidence type="ECO:0000256" key="4">
    <source>
        <dbReference type="ARBA" id="ARBA00022723"/>
    </source>
</evidence>
<evidence type="ECO:0000256" key="2">
    <source>
        <dbReference type="ARBA" id="ARBA00004776"/>
    </source>
</evidence>
<gene>
    <name evidence="13" type="ORF">K9B37_21905</name>
</gene>
<dbReference type="InterPro" id="IPR010275">
    <property type="entry name" value="MepK"/>
</dbReference>
<keyword evidence="9" id="KW-0961">Cell wall biogenesis/degradation</keyword>
<feature type="chain" id="PRO_5047213369" description="Murein endopeptidase K" evidence="12">
    <location>
        <begin position="25"/>
        <end position="176"/>
    </location>
</feature>
<evidence type="ECO:0000256" key="12">
    <source>
        <dbReference type="SAM" id="SignalP"/>
    </source>
</evidence>
<evidence type="ECO:0000256" key="11">
    <source>
        <dbReference type="ARBA" id="ARBA00093666"/>
    </source>
</evidence>
<dbReference type="SUPFAM" id="SSF55166">
    <property type="entry name" value="Hedgehog/DD-peptidase"/>
    <property type="match status" value="1"/>
</dbReference>
<dbReference type="Pfam" id="PF05951">
    <property type="entry name" value="Peptidase_M15_2"/>
    <property type="match status" value="1"/>
</dbReference>
<evidence type="ECO:0000256" key="5">
    <source>
        <dbReference type="ARBA" id="ARBA00022729"/>
    </source>
</evidence>
<evidence type="ECO:0000313" key="13">
    <source>
        <dbReference type="EMBL" id="MBZ6078916.1"/>
    </source>
</evidence>
<comment type="similarity">
    <text evidence="10">Belongs to the peptidase M15 family.</text>
</comment>
<evidence type="ECO:0000256" key="9">
    <source>
        <dbReference type="ARBA" id="ARBA00023316"/>
    </source>
</evidence>
<comment type="cofactor">
    <cofactor evidence="1">
        <name>Zn(2+)</name>
        <dbReference type="ChEBI" id="CHEBI:29105"/>
    </cofactor>
</comment>
<protein>
    <recommendedName>
        <fullName evidence="11">Murein endopeptidase K</fullName>
    </recommendedName>
</protein>
<keyword evidence="7" id="KW-0862">Zinc</keyword>
<dbReference type="PANTHER" id="PTHR37425:SF1">
    <property type="entry name" value="OUTER MEMBRANE PROTEIN"/>
    <property type="match status" value="1"/>
</dbReference>